<reference evidence="2" key="1">
    <citation type="submission" date="2020-02" db="EMBL/GenBank/DDBJ databases">
        <authorList>
            <person name="Shen X.-R."/>
            <person name="Zhang Y.-X."/>
        </authorList>
    </citation>
    <scope>NUCLEOTIDE SEQUENCE</scope>
    <source>
        <strain evidence="2">SYP-B3998</strain>
    </source>
</reference>
<dbReference type="AlphaFoldDB" id="A0A6G4A3C5"/>
<evidence type="ECO:0000313" key="2">
    <source>
        <dbReference type="EMBL" id="NEW08321.1"/>
    </source>
</evidence>
<keyword evidence="1" id="KW-1133">Transmembrane helix</keyword>
<dbReference type="EMBL" id="JAAIKC010000008">
    <property type="protein sequence ID" value="NEW08321.1"/>
    <property type="molecule type" value="Genomic_DNA"/>
</dbReference>
<proteinExistence type="predicted"/>
<comment type="caution">
    <text evidence="2">The sequence shown here is derived from an EMBL/GenBank/DDBJ whole genome shotgun (WGS) entry which is preliminary data.</text>
</comment>
<accession>A0A6G4A3C5</accession>
<name>A0A6G4A3C5_9BACL</name>
<evidence type="ECO:0008006" key="3">
    <source>
        <dbReference type="Google" id="ProtNLM"/>
    </source>
</evidence>
<gene>
    <name evidence="2" type="ORF">GK047_20165</name>
</gene>
<keyword evidence="1" id="KW-0472">Membrane</keyword>
<sequence length="266" mass="29347">MQTFRAIKVNPNSLLIYVLIMLTSFTLTIILLTRTQHTKPPIRPAPLSEYKISQGNNGVLLHTIRTSPANIGLKAITSNVTELQDNGINGGFFWQGNLLSIAVIDDLPVKGKPGDYGSGWFNIDRKRGTLVWDEKSKTFTIQVVTAAEELKISDRKHYWAQGGVSMGIRNPDGWASQAVSEEMPVINEKRMRSGIVYDQQNNVYLVVAPTPCTGEQFRSAVIEQIGAGQLVDGLFLDGDGSSQLKVANHVLPGDHREVFQMISLLN</sequence>
<protein>
    <recommendedName>
        <fullName evidence="3">Phosphodiester glycosidase domain-containing protein</fullName>
    </recommendedName>
</protein>
<organism evidence="2">
    <name type="scientific">Paenibacillus sp. SYP-B3998</name>
    <dbReference type="NCBI Taxonomy" id="2678564"/>
    <lineage>
        <taxon>Bacteria</taxon>
        <taxon>Bacillati</taxon>
        <taxon>Bacillota</taxon>
        <taxon>Bacilli</taxon>
        <taxon>Bacillales</taxon>
        <taxon>Paenibacillaceae</taxon>
        <taxon>Paenibacillus</taxon>
    </lineage>
</organism>
<feature type="transmembrane region" description="Helical" evidence="1">
    <location>
        <begin position="14"/>
        <end position="33"/>
    </location>
</feature>
<keyword evidence="1" id="KW-0812">Transmembrane</keyword>
<dbReference type="RefSeq" id="WP_163950881.1">
    <property type="nucleotide sequence ID" value="NZ_JAAIKC010000008.1"/>
</dbReference>
<evidence type="ECO:0000256" key="1">
    <source>
        <dbReference type="SAM" id="Phobius"/>
    </source>
</evidence>